<name>A0A252CGF9_9LACT</name>
<evidence type="ECO:0000313" key="6">
    <source>
        <dbReference type="EMBL" id="OUK05632.1"/>
    </source>
</evidence>
<dbReference type="InterPro" id="IPR050808">
    <property type="entry name" value="Phage_Integrase"/>
</dbReference>
<dbReference type="Proteomes" id="UP000194606">
    <property type="component" value="Unassembled WGS sequence"/>
</dbReference>
<dbReference type="AlphaFoldDB" id="A0A252CGF9"/>
<accession>A0A252CGF9</accession>
<dbReference type="GO" id="GO:0006310">
    <property type="term" value="P:DNA recombination"/>
    <property type="evidence" value="ECO:0007669"/>
    <property type="project" value="UniProtKB-KW"/>
</dbReference>
<dbReference type="PANTHER" id="PTHR30629">
    <property type="entry name" value="PROPHAGE INTEGRASE"/>
    <property type="match status" value="1"/>
</dbReference>
<sequence length="378" mass="44965">MFYKKLSSGKYRYFEKYFDKNQGKWRQVTVTMNSKSRASQAEAKNRLSQKIEKKLKERLEEKEMFKEKQELTVQEVFNEWRIIRDEELKFSSINVEKNAFKKFLREFGTEKISKITGMQIQNFILKQNLAPTTRILRKTYYNLLFSYAKKVAYRNDNPMDNVVLPRIKLSYEQIMKKQNKFLEREEIRKVLDFLYKNKVHFRKALIYEFLFLTGLRTGELLALRWEDFNPEKQLIQVKHTLNTNGVSAKKRQLLSPKTGHSYRSVSLNNRALEIINILADHCKDEEFIFVGNQGQTLDRNTLSVVFKEACTNVLGERHYTLHMLRHSHISLLVEMNVPIKAIMERVGHSNEKMILQVYSHVTKNMQENLLLKMNEIVF</sequence>
<evidence type="ECO:0000256" key="4">
    <source>
        <dbReference type="ARBA" id="ARBA00023172"/>
    </source>
</evidence>
<keyword evidence="3" id="KW-0238">DNA-binding</keyword>
<organism evidence="6 7">
    <name type="scientific">Lactococcus petauri</name>
    <dbReference type="NCBI Taxonomy" id="1940789"/>
    <lineage>
        <taxon>Bacteria</taxon>
        <taxon>Bacillati</taxon>
        <taxon>Bacillota</taxon>
        <taxon>Bacilli</taxon>
        <taxon>Lactobacillales</taxon>
        <taxon>Streptococcaceae</taxon>
        <taxon>Lactococcus</taxon>
    </lineage>
</organism>
<evidence type="ECO:0000256" key="3">
    <source>
        <dbReference type="ARBA" id="ARBA00023125"/>
    </source>
</evidence>
<keyword evidence="4" id="KW-0233">DNA recombination</keyword>
<reference evidence="6 7" key="1">
    <citation type="submission" date="2017-02" db="EMBL/GenBank/DDBJ databases">
        <authorList>
            <person name="Peterson S.W."/>
        </authorList>
    </citation>
    <scope>NUCLEOTIDE SEQUENCE [LARGE SCALE GENOMIC DNA]</scope>
    <source>
        <strain evidence="6">159469</strain>
    </source>
</reference>
<dbReference type="InterPro" id="IPR011010">
    <property type="entry name" value="DNA_brk_join_enz"/>
</dbReference>
<evidence type="ECO:0000259" key="5">
    <source>
        <dbReference type="PROSITE" id="PS51898"/>
    </source>
</evidence>
<dbReference type="InterPro" id="IPR010998">
    <property type="entry name" value="Integrase_recombinase_N"/>
</dbReference>
<evidence type="ECO:0000313" key="7">
    <source>
        <dbReference type="Proteomes" id="UP000194606"/>
    </source>
</evidence>
<dbReference type="EMBL" id="MUIZ01000001">
    <property type="protein sequence ID" value="OUK05632.1"/>
    <property type="molecule type" value="Genomic_DNA"/>
</dbReference>
<dbReference type="CDD" id="cd01189">
    <property type="entry name" value="INT_ICEBs1_C_like"/>
    <property type="match status" value="1"/>
</dbReference>
<dbReference type="PROSITE" id="PS51898">
    <property type="entry name" value="TYR_RECOMBINASE"/>
    <property type="match status" value="1"/>
</dbReference>
<dbReference type="InterPro" id="IPR013762">
    <property type="entry name" value="Integrase-like_cat_sf"/>
</dbReference>
<dbReference type="InterPro" id="IPR004107">
    <property type="entry name" value="Integrase_SAM-like_N"/>
</dbReference>
<protein>
    <submittedName>
        <fullName evidence="6">Site-specific integrase</fullName>
    </submittedName>
</protein>
<dbReference type="GO" id="GO:0003677">
    <property type="term" value="F:DNA binding"/>
    <property type="evidence" value="ECO:0007669"/>
    <property type="project" value="UniProtKB-KW"/>
</dbReference>
<comment type="similarity">
    <text evidence="1">Belongs to the 'phage' integrase family.</text>
</comment>
<feature type="domain" description="Tyr recombinase" evidence="5">
    <location>
        <begin position="177"/>
        <end position="371"/>
    </location>
</feature>
<dbReference type="Pfam" id="PF00589">
    <property type="entry name" value="Phage_integrase"/>
    <property type="match status" value="1"/>
</dbReference>
<evidence type="ECO:0000256" key="1">
    <source>
        <dbReference type="ARBA" id="ARBA00008857"/>
    </source>
</evidence>
<dbReference type="InterPro" id="IPR002104">
    <property type="entry name" value="Integrase_catalytic"/>
</dbReference>
<evidence type="ECO:0000256" key="2">
    <source>
        <dbReference type="ARBA" id="ARBA00022908"/>
    </source>
</evidence>
<proteinExistence type="inferred from homology"/>
<dbReference type="GO" id="GO:0015074">
    <property type="term" value="P:DNA integration"/>
    <property type="evidence" value="ECO:0007669"/>
    <property type="project" value="UniProtKB-KW"/>
</dbReference>
<dbReference type="Gene3D" id="1.10.443.10">
    <property type="entry name" value="Intergrase catalytic core"/>
    <property type="match status" value="1"/>
</dbReference>
<dbReference type="Gene3D" id="1.10.150.130">
    <property type="match status" value="1"/>
</dbReference>
<comment type="caution">
    <text evidence="6">The sequence shown here is derived from an EMBL/GenBank/DDBJ whole genome shotgun (WGS) entry which is preliminary data.</text>
</comment>
<gene>
    <name evidence="6" type="ORF">BZZ03_02625</name>
</gene>
<keyword evidence="2" id="KW-0229">DNA integration</keyword>
<dbReference type="Pfam" id="PF14659">
    <property type="entry name" value="Phage_int_SAM_3"/>
    <property type="match status" value="1"/>
</dbReference>
<dbReference type="PANTHER" id="PTHR30629:SF2">
    <property type="entry name" value="PROPHAGE INTEGRASE INTS-RELATED"/>
    <property type="match status" value="1"/>
</dbReference>
<dbReference type="SUPFAM" id="SSF56349">
    <property type="entry name" value="DNA breaking-rejoining enzymes"/>
    <property type="match status" value="1"/>
</dbReference>
<dbReference type="RefSeq" id="WP_086582368.1">
    <property type="nucleotide sequence ID" value="NZ_MUIZ01000001.1"/>
</dbReference>